<dbReference type="GO" id="GO:0003964">
    <property type="term" value="F:RNA-directed DNA polymerase activity"/>
    <property type="evidence" value="ECO:0007669"/>
    <property type="project" value="UniProtKB-KW"/>
</dbReference>
<dbReference type="Gene3D" id="3.30.70.1820">
    <property type="entry name" value="L1 transposable element, RRM domain"/>
    <property type="match status" value="1"/>
</dbReference>
<keyword evidence="6" id="KW-0540">Nuclease</keyword>
<dbReference type="Pfam" id="PF03372">
    <property type="entry name" value="Exo_endo_phos"/>
    <property type="match status" value="1"/>
</dbReference>
<proteinExistence type="inferred from homology"/>
<dbReference type="CDD" id="cd09076">
    <property type="entry name" value="L1-EN"/>
    <property type="match status" value="1"/>
</dbReference>
<keyword evidence="9" id="KW-0695">RNA-directed DNA polymerase</keyword>
<dbReference type="Ensembl" id="ENSSAUT00010003413.1">
    <property type="protein sequence ID" value="ENSSAUP00010003152.1"/>
    <property type="gene ID" value="ENSSAUG00010001661.1"/>
</dbReference>
<dbReference type="InterPro" id="IPR036691">
    <property type="entry name" value="Endo/exonu/phosph_ase_sf"/>
</dbReference>
<dbReference type="CDD" id="cd01650">
    <property type="entry name" value="RT_nLTR_like"/>
    <property type="match status" value="1"/>
</dbReference>
<dbReference type="Pfam" id="PF02994">
    <property type="entry name" value="Transposase_22"/>
    <property type="match status" value="1"/>
</dbReference>
<dbReference type="OMA" id="SDFHSIY"/>
<protein>
    <recommendedName>
        <fullName evidence="2">ribonuclease H</fullName>
        <ecNumber evidence="2">3.1.26.4</ecNumber>
    </recommendedName>
</protein>
<dbReference type="FunFam" id="3.10.10.10:FF:000007">
    <property type="entry name" value="Retrovirus-related Pol polyprotein from transposon 17.6-like Protein"/>
    <property type="match status" value="1"/>
</dbReference>
<dbReference type="Gene3D" id="3.10.10.10">
    <property type="entry name" value="HIV Type 1 Reverse Transcriptase, subunit A, domain 1"/>
    <property type="match status" value="1"/>
</dbReference>
<evidence type="ECO:0000256" key="5">
    <source>
        <dbReference type="ARBA" id="ARBA00022695"/>
    </source>
</evidence>
<keyword evidence="13" id="KW-1185">Reference proteome</keyword>
<name>A0A671TR06_SPAAU</name>
<evidence type="ECO:0000256" key="10">
    <source>
        <dbReference type="SAM" id="Coils"/>
    </source>
</evidence>
<keyword evidence="8" id="KW-0378">Hydrolase</keyword>
<dbReference type="InterPro" id="IPR043502">
    <property type="entry name" value="DNA/RNA_pol_sf"/>
</dbReference>
<accession>A0A671TR06</accession>
<dbReference type="EC" id="3.1.26.4" evidence="2"/>
<reference evidence="12" key="3">
    <citation type="submission" date="2025-09" db="UniProtKB">
        <authorList>
            <consortium name="Ensembl"/>
        </authorList>
    </citation>
    <scope>IDENTIFICATION</scope>
</reference>
<evidence type="ECO:0000313" key="13">
    <source>
        <dbReference type="Proteomes" id="UP000472265"/>
    </source>
</evidence>
<keyword evidence="3" id="KW-0645">Protease</keyword>
<dbReference type="GO" id="GO:0008233">
    <property type="term" value="F:peptidase activity"/>
    <property type="evidence" value="ECO:0007669"/>
    <property type="project" value="UniProtKB-KW"/>
</dbReference>
<comment type="similarity">
    <text evidence="1">Belongs to the beta type-B retroviral polymerase family. HERV class-II K(HML-2) pol subfamily.</text>
</comment>
<dbReference type="PANTHER" id="PTHR31635:SF196">
    <property type="entry name" value="REVERSE TRANSCRIPTASE DOMAIN-CONTAINING PROTEIN-RELATED"/>
    <property type="match status" value="1"/>
</dbReference>
<dbReference type="GeneTree" id="ENSGT00940000163630"/>
<dbReference type="InterPro" id="IPR000477">
    <property type="entry name" value="RT_dom"/>
</dbReference>
<evidence type="ECO:0000256" key="3">
    <source>
        <dbReference type="ARBA" id="ARBA00022670"/>
    </source>
</evidence>
<dbReference type="InParanoid" id="A0A671TR06"/>
<dbReference type="InterPro" id="IPR043128">
    <property type="entry name" value="Rev_trsase/Diguanyl_cyclase"/>
</dbReference>
<dbReference type="Proteomes" id="UP000472265">
    <property type="component" value="Chromosome 13"/>
</dbReference>
<reference evidence="12" key="2">
    <citation type="submission" date="2025-08" db="UniProtKB">
        <authorList>
            <consortium name="Ensembl"/>
        </authorList>
    </citation>
    <scope>IDENTIFICATION</scope>
</reference>
<evidence type="ECO:0000256" key="9">
    <source>
        <dbReference type="ARBA" id="ARBA00022918"/>
    </source>
</evidence>
<feature type="coiled-coil region" evidence="10">
    <location>
        <begin position="405"/>
        <end position="432"/>
    </location>
</feature>
<dbReference type="InterPro" id="IPR005135">
    <property type="entry name" value="Endo/exonuclease/phosphatase"/>
</dbReference>
<evidence type="ECO:0000256" key="7">
    <source>
        <dbReference type="ARBA" id="ARBA00022759"/>
    </source>
</evidence>
<dbReference type="InterPro" id="IPR043636">
    <property type="entry name" value="L1_RRM_dom"/>
</dbReference>
<sequence>MDLGGGFEIERAHRCGPKPNTDVRFSRHILVKFLRFSAKEAVLRAAREKGNAEWKGQRIYFNQDLSRDTIQKRKKYDEVKRQLRTNLQCKHRTIYNMTGTLKIVTWNVQGAILATKRRKLMIYLKQKRADIALLQEMHLDTIESKKLQRDWVGQIFYSTFSSSKRGVIILIRKTVTIKVYDQRSDTEGRWVAIDVDIMGRRCSLVNIYAPNTDSPEFFYNLHAVIQSMGNTDIIIGGDFNQVRHNTLDRSGNVGRSRNIQKSQIAIDTISEELGLVDVWRLMHPQEREYTFFSNPHTSYSRIDYFLISKQLVPMVEQTSIGNIVITDHGPVDMTLRFKIESKGRATRWRLNTSQLQNENSCQFIRQQILDYWEINDGTVDDSGVVWDAFKAYLRGRLIQHSSFLKKQASDQFFKLETEIKDLEREYADIGDQNSLANLSKAKFEFNIIMQRKAEFSLFRCRQKYYEQGERAGKLLAQRVKQQQAKTLISAIQNEKGEILTDTIEINNTFQLFYQRLYTSQGSWDGCEFQNFLSGTTLPTLSELARERMGACITLGEVQQAIKCLSAGKSPGGDGFPTDFYRSFSDLLAQRLLTVFQDAFQRGSLPESMQNAIITLIHKKGKDPQHCGSYRPVSLINVDAKILAKILALRLEVCLPTLIHPDQVGFVKGRSSADKLRRLLHLVWQTRNSTEPVVAFSLDAEKAFDRVEWEYLFAILERLDVGEVYIKWVKLLYGSPKAAVLTNGNISNPFRLSRGTRQGCPLSPLIFALALEPLASAIRNHVDIKGIVSGQEEHKLLLYVDDILLLSSNPEIAVPHILSMICSFSRISGYKINWSKSEAMPSSKICPPSIRKNWQFKWPPSGLVYLGIMITPGLKDIMNLNLLPLIQKTESNLQNWSKLGLSLIGKINLLKMITIPQINYVTSMLPLNFPLPLLSRFNRAMDRFLWMGKKPAFNKKKLYASVEEGGLGCPRIDWYHRAFICAPAWVAIERELIEPLSVQAFLTQTGGDVPYRNPVVAFSRESWRWVHQACHLNYHHMMGSSIWYNKSLKINKKSVMWENWVKARVMLLEDLFDGKHLISFEQCTSKYNIPRKDFWKFLQLRSCITTADRKVKFSPVSCIQELWRSGWKLRGGTSRFYDMFRKHQPPNYEGVKLAWEKDLGAPIDCEVLKETIRSWYTIARDMQTRLISFRILNRNYWTPAKMSRLGLRDNDKCWRCKKERGTLVHMFYECEMVHSLWVAVIQCIYKVLKVEFREGPALCILGILPKKSGLPTQIRIWVKLAIATGNRVVLRHWKSVEKISVKEWREELTKIASFEQLIYKINNNLDLFSKVWAPYLEMIGKTEVFQHQIHTTSPVPIKQRPYHMSPTKQIIVKEQLREMLTAGIVEPSHSGWASPVVLPPKKDGGHRFCADFRKVNATTETDAYPLPNINEILESLSGAAVFSTIDLNSGYWQVPMERRCKEKTAFITPFGLYHFNVMPFGLKNAPATFQRLRRSEGSNLSGLLGLFIQPRCHNISRTSRVFGINSMKQG</sequence>
<evidence type="ECO:0000259" key="11">
    <source>
        <dbReference type="PROSITE" id="PS50878"/>
    </source>
</evidence>
<reference evidence="12" key="1">
    <citation type="submission" date="2021-04" db="EMBL/GenBank/DDBJ databases">
        <authorList>
            <consortium name="Wellcome Sanger Institute Data Sharing"/>
        </authorList>
    </citation>
    <scope>NUCLEOTIDE SEQUENCE [LARGE SCALE GENOMIC DNA]</scope>
</reference>
<evidence type="ECO:0000256" key="4">
    <source>
        <dbReference type="ARBA" id="ARBA00022679"/>
    </source>
</evidence>
<keyword evidence="7" id="KW-0255">Endonuclease</keyword>
<evidence type="ECO:0000256" key="1">
    <source>
        <dbReference type="ARBA" id="ARBA00010879"/>
    </source>
</evidence>
<organism evidence="12 13">
    <name type="scientific">Sparus aurata</name>
    <name type="common">Gilthead sea bream</name>
    <dbReference type="NCBI Taxonomy" id="8175"/>
    <lineage>
        <taxon>Eukaryota</taxon>
        <taxon>Metazoa</taxon>
        <taxon>Chordata</taxon>
        <taxon>Craniata</taxon>
        <taxon>Vertebrata</taxon>
        <taxon>Euteleostomi</taxon>
        <taxon>Actinopterygii</taxon>
        <taxon>Neopterygii</taxon>
        <taxon>Teleostei</taxon>
        <taxon>Neoteleostei</taxon>
        <taxon>Acanthomorphata</taxon>
        <taxon>Eupercaria</taxon>
        <taxon>Spariformes</taxon>
        <taxon>Sparidae</taxon>
        <taxon>Sparus</taxon>
    </lineage>
</organism>
<dbReference type="GO" id="GO:0004523">
    <property type="term" value="F:RNA-DNA hybrid ribonuclease activity"/>
    <property type="evidence" value="ECO:0007669"/>
    <property type="project" value="UniProtKB-EC"/>
</dbReference>
<dbReference type="SUPFAM" id="SSF56219">
    <property type="entry name" value="DNase I-like"/>
    <property type="match status" value="1"/>
</dbReference>
<dbReference type="SUPFAM" id="SSF56672">
    <property type="entry name" value="DNA/RNA polymerases"/>
    <property type="match status" value="2"/>
</dbReference>
<evidence type="ECO:0000256" key="6">
    <source>
        <dbReference type="ARBA" id="ARBA00022722"/>
    </source>
</evidence>
<dbReference type="PROSITE" id="PS50878">
    <property type="entry name" value="RT_POL"/>
    <property type="match status" value="1"/>
</dbReference>
<dbReference type="GO" id="GO:0006508">
    <property type="term" value="P:proteolysis"/>
    <property type="evidence" value="ECO:0007669"/>
    <property type="project" value="UniProtKB-KW"/>
</dbReference>
<keyword evidence="5" id="KW-0548">Nucleotidyltransferase</keyword>
<feature type="domain" description="Reverse transcriptase" evidence="11">
    <location>
        <begin position="597"/>
        <end position="869"/>
    </location>
</feature>
<evidence type="ECO:0000256" key="8">
    <source>
        <dbReference type="ARBA" id="ARBA00022801"/>
    </source>
</evidence>
<dbReference type="Pfam" id="PF00078">
    <property type="entry name" value="RVT_1"/>
    <property type="match status" value="2"/>
</dbReference>
<dbReference type="Gene3D" id="3.60.10.10">
    <property type="entry name" value="Endonuclease/exonuclease/phosphatase"/>
    <property type="match status" value="1"/>
</dbReference>
<dbReference type="Gene3D" id="3.30.70.270">
    <property type="match status" value="1"/>
</dbReference>
<keyword evidence="4" id="KW-0808">Transferase</keyword>
<dbReference type="PANTHER" id="PTHR31635">
    <property type="entry name" value="REVERSE TRANSCRIPTASE DOMAIN-CONTAINING PROTEIN-RELATED"/>
    <property type="match status" value="1"/>
</dbReference>
<evidence type="ECO:0000256" key="2">
    <source>
        <dbReference type="ARBA" id="ARBA00012180"/>
    </source>
</evidence>
<dbReference type="CDD" id="cd01647">
    <property type="entry name" value="RT_LTR"/>
    <property type="match status" value="1"/>
</dbReference>
<evidence type="ECO:0000313" key="12">
    <source>
        <dbReference type="Ensembl" id="ENSSAUP00010003152.1"/>
    </source>
</evidence>
<keyword evidence="10" id="KW-0175">Coiled coil</keyword>